<evidence type="ECO:0000256" key="7">
    <source>
        <dbReference type="ARBA" id="ARBA00023317"/>
    </source>
</evidence>
<comment type="caution">
    <text evidence="13">The sequence shown here is derived from an EMBL/GenBank/DDBJ whole genome shotgun (WGS) entry which is preliminary data.</text>
</comment>
<dbReference type="EMBL" id="BMFA01000004">
    <property type="protein sequence ID" value="GGB45067.1"/>
    <property type="molecule type" value="Genomic_DNA"/>
</dbReference>
<dbReference type="SUPFAM" id="SSF52518">
    <property type="entry name" value="Thiamin diphosphate-binding fold (THDP-binding)"/>
    <property type="match status" value="1"/>
</dbReference>
<sequence length="350" mass="38433">MATATKSTTGTGARTTGRSRGAAKKAAPAIAEFDKDQELHAYKEMLLIRRFEEKAGQLYGMGYIGGFCHLYIGQEAVVVGMQMAKKDGDQMITAYRDHGHMLAMDLDPKGVMAELTGRRGGLSKGKGGSMHMFSKEKHFYGGHGIVGAQVSLGTGIGFANKYRENGNVCMTFFGDGAANQGQIYESFNMAALWKLPVIYVIENNRYGMGTSVERASSTTDLSQRGVSFGIPGEQVDGMDVRAVMAASENALEYCRAGKGPFILEMITYRYRGHSMSDPAKYRSKDEVQKMRTEHDPIEQVRARLLDANWATEDELKAIDKDVRARVAEAAEFAQTDPEPDPSELYTDILL</sequence>
<organism evidence="13 14">
    <name type="scientific">Roseibium aquae</name>
    <dbReference type="NCBI Taxonomy" id="1323746"/>
    <lineage>
        <taxon>Bacteria</taxon>
        <taxon>Pseudomonadati</taxon>
        <taxon>Pseudomonadota</taxon>
        <taxon>Alphaproteobacteria</taxon>
        <taxon>Hyphomicrobiales</taxon>
        <taxon>Stappiaceae</taxon>
        <taxon>Roseibium</taxon>
    </lineage>
</organism>
<protein>
    <recommendedName>
        <fullName evidence="4 10">Pyruvate dehydrogenase E1 component subunit alpha</fullName>
        <ecNumber evidence="3 10">1.2.4.1</ecNumber>
    </recommendedName>
</protein>
<keyword evidence="14" id="KW-1185">Reference proteome</keyword>
<evidence type="ECO:0000256" key="11">
    <source>
        <dbReference type="SAM" id="MobiDB-lite"/>
    </source>
</evidence>
<gene>
    <name evidence="10 13" type="primary">pdhA</name>
    <name evidence="13" type="ORF">GCM10011316_16350</name>
</gene>
<comment type="cofactor">
    <cofactor evidence="1 10">
        <name>thiamine diphosphate</name>
        <dbReference type="ChEBI" id="CHEBI:58937"/>
    </cofactor>
</comment>
<dbReference type="GO" id="GO:0006086">
    <property type="term" value="P:pyruvate decarboxylation to acetyl-CoA"/>
    <property type="evidence" value="ECO:0007669"/>
    <property type="project" value="InterPro"/>
</dbReference>
<keyword evidence="6 10" id="KW-0786">Thiamine pyrophosphate</keyword>
<dbReference type="InterPro" id="IPR017597">
    <property type="entry name" value="Pyrv_DH_E1_asu_subgrp-y"/>
</dbReference>
<feature type="domain" description="Dehydrogenase E1 component" evidence="12">
    <location>
        <begin position="44"/>
        <end position="341"/>
    </location>
</feature>
<evidence type="ECO:0000313" key="13">
    <source>
        <dbReference type="EMBL" id="GGB45067.1"/>
    </source>
</evidence>
<keyword evidence="5 10" id="KW-0560">Oxidoreductase</keyword>
<accession>A0A916THD9</accession>
<comment type="catalytic activity">
    <reaction evidence="9 10">
        <text>N(6)-[(R)-lipoyl]-L-lysyl-[protein] + pyruvate + H(+) = N(6)-[(R)-S(8)-acetyldihydrolipoyl]-L-lysyl-[protein] + CO2</text>
        <dbReference type="Rhea" id="RHEA:19189"/>
        <dbReference type="Rhea" id="RHEA-COMP:10474"/>
        <dbReference type="Rhea" id="RHEA-COMP:10478"/>
        <dbReference type="ChEBI" id="CHEBI:15361"/>
        <dbReference type="ChEBI" id="CHEBI:15378"/>
        <dbReference type="ChEBI" id="CHEBI:16526"/>
        <dbReference type="ChEBI" id="CHEBI:83099"/>
        <dbReference type="ChEBI" id="CHEBI:83111"/>
        <dbReference type="EC" id="1.2.4.1"/>
    </reaction>
</comment>
<dbReference type="Proteomes" id="UP000605148">
    <property type="component" value="Unassembled WGS sequence"/>
</dbReference>
<proteinExistence type="predicted"/>
<dbReference type="FunFam" id="3.40.50.970:FF:000013">
    <property type="entry name" value="Pyruvate dehydrogenase E1 component subunit alpha"/>
    <property type="match status" value="1"/>
</dbReference>
<evidence type="ECO:0000256" key="6">
    <source>
        <dbReference type="ARBA" id="ARBA00023052"/>
    </source>
</evidence>
<dbReference type="InterPro" id="IPR029061">
    <property type="entry name" value="THDP-binding"/>
</dbReference>
<evidence type="ECO:0000256" key="3">
    <source>
        <dbReference type="ARBA" id="ARBA00012281"/>
    </source>
</evidence>
<dbReference type="OrthoDB" id="9766715at2"/>
<comment type="subunit">
    <text evidence="2 10">Heterodimer of an alpha and a beta chain.</text>
</comment>
<evidence type="ECO:0000256" key="5">
    <source>
        <dbReference type="ARBA" id="ARBA00023002"/>
    </source>
</evidence>
<dbReference type="CDD" id="cd02000">
    <property type="entry name" value="TPP_E1_PDC_ADC_BCADC"/>
    <property type="match status" value="1"/>
</dbReference>
<evidence type="ECO:0000256" key="2">
    <source>
        <dbReference type="ARBA" id="ARBA00011870"/>
    </source>
</evidence>
<evidence type="ECO:0000256" key="4">
    <source>
        <dbReference type="ARBA" id="ARBA00014159"/>
    </source>
</evidence>
<evidence type="ECO:0000256" key="9">
    <source>
        <dbReference type="ARBA" id="ARBA00051231"/>
    </source>
</evidence>
<evidence type="ECO:0000256" key="10">
    <source>
        <dbReference type="RuleBase" id="RU361139"/>
    </source>
</evidence>
<dbReference type="AlphaFoldDB" id="A0A916THD9"/>
<comment type="function">
    <text evidence="8">The pyruvate dehydrogenase complex catalyzes the overall conversion of pyruvate to acetyl-CoA and CO(2). It contains multiple copies of three enzymatic components: pyruvate dehydrogenase (E1), dihydrolipoamide acetyltransferase (E2) and lipoamide dehydrogenase (E3).</text>
</comment>
<evidence type="ECO:0000256" key="1">
    <source>
        <dbReference type="ARBA" id="ARBA00001964"/>
    </source>
</evidence>
<evidence type="ECO:0000259" key="12">
    <source>
        <dbReference type="Pfam" id="PF00676"/>
    </source>
</evidence>
<dbReference type="InterPro" id="IPR001017">
    <property type="entry name" value="DH_E1"/>
</dbReference>
<dbReference type="EC" id="1.2.4.1" evidence="3 10"/>
<evidence type="ECO:0000313" key="14">
    <source>
        <dbReference type="Proteomes" id="UP000605148"/>
    </source>
</evidence>
<dbReference type="PANTHER" id="PTHR11516:SF60">
    <property type="entry name" value="PYRUVATE DEHYDROGENASE E1 COMPONENT SUBUNIT ALPHA"/>
    <property type="match status" value="1"/>
</dbReference>
<reference evidence="13" key="2">
    <citation type="submission" date="2020-09" db="EMBL/GenBank/DDBJ databases">
        <authorList>
            <person name="Sun Q."/>
            <person name="Zhou Y."/>
        </authorList>
    </citation>
    <scope>NUCLEOTIDE SEQUENCE</scope>
    <source>
        <strain evidence="13">CGMCC 1.12426</strain>
    </source>
</reference>
<dbReference type="InterPro" id="IPR050642">
    <property type="entry name" value="PDH_E1_Alpha_Subunit"/>
</dbReference>
<dbReference type="GO" id="GO:0004739">
    <property type="term" value="F:pyruvate dehydrogenase (acetyl-transferring) activity"/>
    <property type="evidence" value="ECO:0007669"/>
    <property type="project" value="UniProtKB-UniRule"/>
</dbReference>
<reference evidence="13" key="1">
    <citation type="journal article" date="2014" name="Int. J. Syst. Evol. Microbiol.">
        <title>Complete genome sequence of Corynebacterium casei LMG S-19264T (=DSM 44701T), isolated from a smear-ripened cheese.</title>
        <authorList>
            <consortium name="US DOE Joint Genome Institute (JGI-PGF)"/>
            <person name="Walter F."/>
            <person name="Albersmeier A."/>
            <person name="Kalinowski J."/>
            <person name="Ruckert C."/>
        </authorList>
    </citation>
    <scope>NUCLEOTIDE SEQUENCE</scope>
    <source>
        <strain evidence="13">CGMCC 1.12426</strain>
    </source>
</reference>
<dbReference type="RefSeq" id="WP_150495643.1">
    <property type="nucleotide sequence ID" value="NZ_BMFA01000004.1"/>
</dbReference>
<dbReference type="NCBIfam" id="TIGR03182">
    <property type="entry name" value="PDH_E1_alph_y"/>
    <property type="match status" value="1"/>
</dbReference>
<name>A0A916THD9_9HYPH</name>
<dbReference type="Gene3D" id="3.40.50.970">
    <property type="match status" value="1"/>
</dbReference>
<feature type="region of interest" description="Disordered" evidence="11">
    <location>
        <begin position="1"/>
        <end position="27"/>
    </location>
</feature>
<evidence type="ECO:0000256" key="8">
    <source>
        <dbReference type="ARBA" id="ARBA00025211"/>
    </source>
</evidence>
<keyword evidence="7 10" id="KW-0670">Pyruvate</keyword>
<dbReference type="PANTHER" id="PTHR11516">
    <property type="entry name" value="PYRUVATE DEHYDROGENASE E1 COMPONENT, ALPHA SUBUNIT BACTERIAL AND ORGANELLAR"/>
    <property type="match status" value="1"/>
</dbReference>
<dbReference type="Pfam" id="PF00676">
    <property type="entry name" value="E1_dh"/>
    <property type="match status" value="1"/>
</dbReference>